<gene>
    <name evidence="1" type="ORF">GMA92_03880</name>
</gene>
<dbReference type="EMBL" id="WMQE01000006">
    <property type="protein sequence ID" value="MTK20576.1"/>
    <property type="molecule type" value="Genomic_DNA"/>
</dbReference>
<proteinExistence type="predicted"/>
<dbReference type="Proteomes" id="UP000487649">
    <property type="component" value="Unassembled WGS sequence"/>
</dbReference>
<comment type="caution">
    <text evidence="1">The sequence shown here is derived from an EMBL/GenBank/DDBJ whole genome shotgun (WGS) entry which is preliminary data.</text>
</comment>
<reference evidence="1 2" key="1">
    <citation type="journal article" date="2019" name="Nat. Med.">
        <title>A library of human gut bacterial isolates paired with longitudinal multiomics data enables mechanistic microbiome research.</title>
        <authorList>
            <person name="Poyet M."/>
            <person name="Groussin M."/>
            <person name="Gibbons S.M."/>
            <person name="Avila-Pacheco J."/>
            <person name="Jiang X."/>
            <person name="Kearney S.M."/>
            <person name="Perrotta A.R."/>
            <person name="Berdy B."/>
            <person name="Zhao S."/>
            <person name="Lieberman T.D."/>
            <person name="Swanson P.K."/>
            <person name="Smith M."/>
            <person name="Roesemann S."/>
            <person name="Alexander J.E."/>
            <person name="Rich S.A."/>
            <person name="Livny J."/>
            <person name="Vlamakis H."/>
            <person name="Clish C."/>
            <person name="Bullock K."/>
            <person name="Deik A."/>
            <person name="Scott J."/>
            <person name="Pierce K.A."/>
            <person name="Xavier R.J."/>
            <person name="Alm E.J."/>
        </authorList>
    </citation>
    <scope>NUCLEOTIDE SEQUENCE [LARGE SCALE GENOMIC DNA]</scope>
    <source>
        <strain evidence="1 2">BIOML-A198</strain>
    </source>
</reference>
<evidence type="ECO:0000313" key="2">
    <source>
        <dbReference type="Proteomes" id="UP000487649"/>
    </source>
</evidence>
<dbReference type="RefSeq" id="WP_006784687.1">
    <property type="nucleotide sequence ID" value="NZ_CABJBH010000018.1"/>
</dbReference>
<dbReference type="AlphaFoldDB" id="A0A173TY34"/>
<accession>A0A173TY34</accession>
<sequence length="165" mass="19244">MIYKLFNYLKSVSIESEEGIQTLTHEGKYYQNDHVCLEVQEVNHNEIQFKVVNADCEIKHIYVDFINPIENVKATLDDNGNLLPISDDDILQNQCYVYSDWGTYALGIENGYDKGVNFQVDPNEIHLSFDLNESKLPCYRLLFEKYLSVYKGSEIVNRFKHQLGY</sequence>
<name>A0A173TY34_9FIRM</name>
<dbReference type="OrthoDB" id="1654062at2"/>
<protein>
    <submittedName>
        <fullName evidence="1">Uncharacterized protein</fullName>
    </submittedName>
</protein>
<evidence type="ECO:0000313" key="1">
    <source>
        <dbReference type="EMBL" id="MTK20576.1"/>
    </source>
</evidence>
<dbReference type="GeneID" id="60059767"/>
<organism evidence="1 2">
    <name type="scientific">Turicibacter sanguinis</name>
    <dbReference type="NCBI Taxonomy" id="154288"/>
    <lineage>
        <taxon>Bacteria</taxon>
        <taxon>Bacillati</taxon>
        <taxon>Bacillota</taxon>
        <taxon>Erysipelotrichia</taxon>
        <taxon>Erysipelotrichales</taxon>
        <taxon>Turicibacteraceae</taxon>
        <taxon>Turicibacter</taxon>
    </lineage>
</organism>